<evidence type="ECO:0000313" key="2">
    <source>
        <dbReference type="EMBL" id="KDN49571.1"/>
    </source>
</evidence>
<dbReference type="EMBL" id="JMSN01000021">
    <property type="protein sequence ID" value="KDN49571.1"/>
    <property type="molecule type" value="Genomic_DNA"/>
</dbReference>
<dbReference type="AlphaFoldDB" id="A0A066W745"/>
<comment type="caution">
    <text evidence="2">The sequence shown here is derived from an EMBL/GenBank/DDBJ whole genome shotgun (WGS) entry which is preliminary data.</text>
</comment>
<reference evidence="2 3" key="1">
    <citation type="submission" date="2014-05" db="EMBL/GenBank/DDBJ databases">
        <title>Draft genome sequence of a rare smut relative, Tilletiaria anomala UBC 951.</title>
        <authorList>
            <consortium name="DOE Joint Genome Institute"/>
            <person name="Toome M."/>
            <person name="Kuo A."/>
            <person name="Henrissat B."/>
            <person name="Lipzen A."/>
            <person name="Tritt A."/>
            <person name="Yoshinaga Y."/>
            <person name="Zane M."/>
            <person name="Barry K."/>
            <person name="Grigoriev I.V."/>
            <person name="Spatafora J.W."/>
            <person name="Aimea M.C."/>
        </authorList>
    </citation>
    <scope>NUCLEOTIDE SEQUENCE [LARGE SCALE GENOMIC DNA]</scope>
    <source>
        <strain evidence="2 3">UBC 951</strain>
    </source>
</reference>
<protein>
    <submittedName>
        <fullName evidence="2">Uncharacterized protein</fullName>
    </submittedName>
</protein>
<dbReference type="Proteomes" id="UP000027361">
    <property type="component" value="Unassembled WGS sequence"/>
</dbReference>
<name>A0A066W745_TILAU</name>
<proteinExistence type="predicted"/>
<keyword evidence="3" id="KW-1185">Reference proteome</keyword>
<accession>A0A066W745</accession>
<dbReference type="GeneID" id="25265927"/>
<evidence type="ECO:0000313" key="3">
    <source>
        <dbReference type="Proteomes" id="UP000027361"/>
    </source>
</evidence>
<dbReference type="InParanoid" id="A0A066W745"/>
<evidence type="ECO:0000256" key="1">
    <source>
        <dbReference type="SAM" id="MobiDB-lite"/>
    </source>
</evidence>
<dbReference type="OrthoDB" id="2157103at2759"/>
<feature type="region of interest" description="Disordered" evidence="1">
    <location>
        <begin position="29"/>
        <end position="90"/>
    </location>
</feature>
<dbReference type="RefSeq" id="XP_013244357.1">
    <property type="nucleotide sequence ID" value="XM_013388903.1"/>
</dbReference>
<dbReference type="HOGENOM" id="CLU_1846488_0_0_1"/>
<organism evidence="2 3">
    <name type="scientific">Tilletiaria anomala (strain ATCC 24038 / CBS 436.72 / UBC 951)</name>
    <dbReference type="NCBI Taxonomy" id="1037660"/>
    <lineage>
        <taxon>Eukaryota</taxon>
        <taxon>Fungi</taxon>
        <taxon>Dikarya</taxon>
        <taxon>Basidiomycota</taxon>
        <taxon>Ustilaginomycotina</taxon>
        <taxon>Exobasidiomycetes</taxon>
        <taxon>Georgefischeriales</taxon>
        <taxon>Tilletiariaceae</taxon>
        <taxon>Tilletiaria</taxon>
    </lineage>
</organism>
<gene>
    <name evidence="2" type="ORF">K437DRAFT_267402</name>
</gene>
<sequence length="139" mass="14942">MIWKLSPVVKRAIGTRAVVNARLTPHFSAGLSSRQTPGASPAHRDHQVQYGAEEGARSQEGAAIVPQSTHAHGVEEEAANTKLKATGPKPMTIEERDAALMQKFLDREGGTAGFGMGCEEWNGAMGTQTRNNMFRDVPS</sequence>